<dbReference type="PANTHER" id="PTHR10996">
    <property type="entry name" value="2-HYDROXYACID DEHYDROGENASE-RELATED"/>
    <property type="match status" value="1"/>
</dbReference>
<dbReference type="GO" id="GO:0051287">
    <property type="term" value="F:NAD binding"/>
    <property type="evidence" value="ECO:0007669"/>
    <property type="project" value="InterPro"/>
</dbReference>
<comment type="caution">
    <text evidence="5">The sequence shown here is derived from an EMBL/GenBank/DDBJ whole genome shotgun (WGS) entry which is preliminary data.</text>
</comment>
<comment type="similarity">
    <text evidence="1 4">Belongs to the D-isomer specific 2-hydroxyacid dehydrogenase family.</text>
</comment>
<gene>
    <name evidence="5" type="ORF">ACO22_06872</name>
</gene>
<dbReference type="SUPFAM" id="SSF52283">
    <property type="entry name" value="Formate/glycerate dehydrogenase catalytic domain-like"/>
    <property type="match status" value="1"/>
</dbReference>
<evidence type="ECO:0000256" key="1">
    <source>
        <dbReference type="ARBA" id="ARBA00005854"/>
    </source>
</evidence>
<dbReference type="VEuPathDB" id="FungiDB:PABG_04960"/>
<evidence type="ECO:0000256" key="3">
    <source>
        <dbReference type="ARBA" id="ARBA00023027"/>
    </source>
</evidence>
<keyword evidence="3" id="KW-0520">NAD</keyword>
<dbReference type="AlphaFoldDB" id="A0A1D2J6C8"/>
<dbReference type="InterPro" id="IPR029752">
    <property type="entry name" value="D-isomer_DH_CS1"/>
</dbReference>
<evidence type="ECO:0000256" key="2">
    <source>
        <dbReference type="ARBA" id="ARBA00023002"/>
    </source>
</evidence>
<dbReference type="PROSITE" id="PS00065">
    <property type="entry name" value="D_2_HYDROXYACID_DH_1"/>
    <property type="match status" value="1"/>
</dbReference>
<dbReference type="GO" id="GO:0016618">
    <property type="term" value="F:hydroxypyruvate reductase [NAD(P)H] activity"/>
    <property type="evidence" value="ECO:0007669"/>
    <property type="project" value="TreeGrafter"/>
</dbReference>
<dbReference type="Gene3D" id="3.40.50.720">
    <property type="entry name" value="NAD(P)-binding Rossmann-like Domain"/>
    <property type="match status" value="2"/>
</dbReference>
<dbReference type="InterPro" id="IPR050223">
    <property type="entry name" value="D-isomer_2-hydroxyacid_DH"/>
</dbReference>
<evidence type="ECO:0000313" key="6">
    <source>
        <dbReference type="Proteomes" id="UP000242814"/>
    </source>
</evidence>
<dbReference type="InterPro" id="IPR036291">
    <property type="entry name" value="NAD(P)-bd_dom_sf"/>
</dbReference>
<dbReference type="InterPro" id="IPR006140">
    <property type="entry name" value="D-isomer_DH_NAD-bd"/>
</dbReference>
<dbReference type="OrthoDB" id="9991913at2759"/>
<evidence type="ECO:0000256" key="4">
    <source>
        <dbReference type="RuleBase" id="RU003719"/>
    </source>
</evidence>
<dbReference type="PROSITE" id="PS00670">
    <property type="entry name" value="D_2_HYDROXYACID_DH_2"/>
    <property type="match status" value="1"/>
</dbReference>
<sequence length="343" mass="37432">MSSSAGGAKPRVLALSSPGYTDEEYLADFKSKYEFCVLTSTDRAGAIPEIADLVKRHGPFDAVMVHMGTLPFEPFDEALFGALVPHCKVIASCSAGYNEFDVDWMTRNKIWFCNSRNAVSEATADMSMFLILAVLKNTTVAEKSARGGNWRNGLVPTRDPSGMTLGIVGMGNIGKHLARKALIFNMKIKYYNRTRLPADVEAQYSATYCSTLDELLSTSDIVSINSPLNASTRGLIGCKEFAKMKDGAYFVNTARGKIVDEDALIEALELGKVKMAGLDVFPNEPEINPYYITSDKVILQPHMGGLTDGAFSLSERECFENIKACLSTGTPIAPVNFVERTNL</sequence>
<dbReference type="EMBL" id="LZYO01000415">
    <property type="protein sequence ID" value="ODH13822.1"/>
    <property type="molecule type" value="Genomic_DNA"/>
</dbReference>
<dbReference type="PANTHER" id="PTHR10996:SF269">
    <property type="entry name" value="HYPOTHETICAL D-ISOMER SPECIFIC 2-HYDROXYACID DEHYDROGENASE (EUROFUNG)"/>
    <property type="match status" value="1"/>
</dbReference>
<dbReference type="SUPFAM" id="SSF51735">
    <property type="entry name" value="NAD(P)-binding Rossmann-fold domains"/>
    <property type="match status" value="1"/>
</dbReference>
<name>A0A1D2J6C8_PARBR</name>
<proteinExistence type="inferred from homology"/>
<organism evidence="5 6">
    <name type="scientific">Paracoccidioides brasiliensis</name>
    <dbReference type="NCBI Taxonomy" id="121759"/>
    <lineage>
        <taxon>Eukaryota</taxon>
        <taxon>Fungi</taxon>
        <taxon>Dikarya</taxon>
        <taxon>Ascomycota</taxon>
        <taxon>Pezizomycotina</taxon>
        <taxon>Eurotiomycetes</taxon>
        <taxon>Eurotiomycetidae</taxon>
        <taxon>Onygenales</taxon>
        <taxon>Ajellomycetaceae</taxon>
        <taxon>Paracoccidioides</taxon>
    </lineage>
</organism>
<protein>
    <submittedName>
        <fullName evidence="5">Uncharacterized protein</fullName>
    </submittedName>
</protein>
<dbReference type="VEuPathDB" id="FungiDB:PADG_05619"/>
<dbReference type="Pfam" id="PF00389">
    <property type="entry name" value="2-Hacid_dh"/>
    <property type="match status" value="1"/>
</dbReference>
<dbReference type="InterPro" id="IPR006139">
    <property type="entry name" value="D-isomer_2_OHA_DH_cat_dom"/>
</dbReference>
<dbReference type="InterPro" id="IPR029753">
    <property type="entry name" value="D-isomer_DH_CS"/>
</dbReference>
<keyword evidence="2 4" id="KW-0560">Oxidoreductase</keyword>
<dbReference type="Proteomes" id="UP000242814">
    <property type="component" value="Unassembled WGS sequence"/>
</dbReference>
<dbReference type="GO" id="GO:0005829">
    <property type="term" value="C:cytosol"/>
    <property type="evidence" value="ECO:0007669"/>
    <property type="project" value="TreeGrafter"/>
</dbReference>
<dbReference type="Pfam" id="PF02826">
    <property type="entry name" value="2-Hacid_dh_C"/>
    <property type="match status" value="1"/>
</dbReference>
<evidence type="ECO:0000313" key="5">
    <source>
        <dbReference type="EMBL" id="ODH13822.1"/>
    </source>
</evidence>
<reference evidence="5 6" key="1">
    <citation type="submission" date="2016-06" db="EMBL/GenBank/DDBJ databases">
        <authorList>
            <person name="Kjaerup R.B."/>
            <person name="Dalgaard T.S."/>
            <person name="Juul-Madsen H.R."/>
        </authorList>
    </citation>
    <scope>NUCLEOTIDE SEQUENCE [LARGE SCALE GENOMIC DNA]</scope>
    <source>
        <strain evidence="5 6">Pb300</strain>
    </source>
</reference>
<dbReference type="GO" id="GO:0030267">
    <property type="term" value="F:glyoxylate reductase (NADPH) activity"/>
    <property type="evidence" value="ECO:0007669"/>
    <property type="project" value="TreeGrafter"/>
</dbReference>
<dbReference type="CDD" id="cd12168">
    <property type="entry name" value="Mand_dh_like"/>
    <property type="match status" value="1"/>
</dbReference>
<dbReference type="PROSITE" id="PS00671">
    <property type="entry name" value="D_2_HYDROXYACID_DH_3"/>
    <property type="match status" value="1"/>
</dbReference>
<accession>A0A1D2J6C8</accession>
<dbReference type="FunFam" id="3.40.50.720:FF:000203">
    <property type="entry name" value="D-3-phosphoglycerate dehydrogenase (SerA)"/>
    <property type="match status" value="1"/>
</dbReference>